<proteinExistence type="predicted"/>
<comment type="caution">
    <text evidence="1">The sequence shown here is derived from an EMBL/GenBank/DDBJ whole genome shotgun (WGS) entry which is preliminary data.</text>
</comment>
<name>A0A8K0XQV8_9AGAR</name>
<dbReference type="Proteomes" id="UP000813824">
    <property type="component" value="Unassembled WGS sequence"/>
</dbReference>
<accession>A0A8K0XQV8</accession>
<dbReference type="AlphaFoldDB" id="A0A8K0XQV8"/>
<gene>
    <name evidence="1" type="ORF">BXZ70DRAFT_82667</name>
</gene>
<evidence type="ECO:0008006" key="3">
    <source>
        <dbReference type="Google" id="ProtNLM"/>
    </source>
</evidence>
<evidence type="ECO:0000313" key="2">
    <source>
        <dbReference type="Proteomes" id="UP000813824"/>
    </source>
</evidence>
<keyword evidence="2" id="KW-1185">Reference proteome</keyword>
<dbReference type="OrthoDB" id="2880421at2759"/>
<organism evidence="1 2">
    <name type="scientific">Cristinia sonorae</name>
    <dbReference type="NCBI Taxonomy" id="1940300"/>
    <lineage>
        <taxon>Eukaryota</taxon>
        <taxon>Fungi</taxon>
        <taxon>Dikarya</taxon>
        <taxon>Basidiomycota</taxon>
        <taxon>Agaricomycotina</taxon>
        <taxon>Agaricomycetes</taxon>
        <taxon>Agaricomycetidae</taxon>
        <taxon>Agaricales</taxon>
        <taxon>Pleurotineae</taxon>
        <taxon>Stephanosporaceae</taxon>
        <taxon>Cristinia</taxon>
    </lineage>
</organism>
<reference evidence="1" key="1">
    <citation type="journal article" date="2021" name="New Phytol.">
        <title>Evolutionary innovations through gain and loss of genes in the ectomycorrhizal Boletales.</title>
        <authorList>
            <person name="Wu G."/>
            <person name="Miyauchi S."/>
            <person name="Morin E."/>
            <person name="Kuo A."/>
            <person name="Drula E."/>
            <person name="Varga T."/>
            <person name="Kohler A."/>
            <person name="Feng B."/>
            <person name="Cao Y."/>
            <person name="Lipzen A."/>
            <person name="Daum C."/>
            <person name="Hundley H."/>
            <person name="Pangilinan J."/>
            <person name="Johnson J."/>
            <person name="Barry K."/>
            <person name="LaButti K."/>
            <person name="Ng V."/>
            <person name="Ahrendt S."/>
            <person name="Min B."/>
            <person name="Choi I.G."/>
            <person name="Park H."/>
            <person name="Plett J.M."/>
            <person name="Magnuson J."/>
            <person name="Spatafora J.W."/>
            <person name="Nagy L.G."/>
            <person name="Henrissat B."/>
            <person name="Grigoriev I.V."/>
            <person name="Yang Z.L."/>
            <person name="Xu J."/>
            <person name="Martin F.M."/>
        </authorList>
    </citation>
    <scope>NUCLEOTIDE SEQUENCE</scope>
    <source>
        <strain evidence="1">KKN 215</strain>
    </source>
</reference>
<sequence length="415" mass="47450">MMPVETTTSSLKIPIEICEDIIDILALEDPSSLKNCHLTSRLFVPRSRSHIFHSIVLGHSDTVYRNGESLDALLSKSPEIAFYIRNLRWIVRYVDFLSRGLMQSFKMLHHLESFHLGTRPDDYSNLPIYLRWQGSEMDFLRPSLQHIIQLPTLRALHLDAGILQFPVSYIRNSSIKSLKLSHGELWDDEDGVTDALRSCPLESISVWFNQIEQVGSMTSLVQVKGQNGRPVIDVTSLREISVHSRRMELFNEAWPLFQGVNLSRIRVFCIDDPLVLQRLPDYLGPALERSLRHLILDMNIRETRSASMSLSLMNSLSKLRGTNCVESIELILGVDADIEFEIPTDWRVIDEQLAGDGWPRLRDVKLTMSPATFDSDPSSAFYLALRDLPKTHFTKLAASSKVNFDFLYNHISVWL</sequence>
<dbReference type="SUPFAM" id="SSF52058">
    <property type="entry name" value="L domain-like"/>
    <property type="match status" value="1"/>
</dbReference>
<evidence type="ECO:0000313" key="1">
    <source>
        <dbReference type="EMBL" id="KAH8101878.1"/>
    </source>
</evidence>
<dbReference type="EMBL" id="JAEVFJ010000011">
    <property type="protein sequence ID" value="KAH8101878.1"/>
    <property type="molecule type" value="Genomic_DNA"/>
</dbReference>
<protein>
    <recommendedName>
        <fullName evidence="3">F-box domain-containing protein</fullName>
    </recommendedName>
</protein>